<feature type="compositionally biased region" description="Low complexity" evidence="1">
    <location>
        <begin position="37"/>
        <end position="50"/>
    </location>
</feature>
<evidence type="ECO:0000313" key="2">
    <source>
        <dbReference type="EnsemblPlants" id="ONIVA09G06090.1"/>
    </source>
</evidence>
<feature type="compositionally biased region" description="Basic and acidic residues" evidence="1">
    <location>
        <begin position="81"/>
        <end position="94"/>
    </location>
</feature>
<dbReference type="HOGENOM" id="CLU_1557688_0_0_1"/>
<protein>
    <submittedName>
        <fullName evidence="2">Uncharacterized protein</fullName>
    </submittedName>
</protein>
<sequence length="205" mass="21985">MVSSSTVNSHLPCAGHSTTYLPETSRETGRMAMTPLSPSQSPESSFFRSSACGGARELPAPVIDLPAREHPEASSSGNKPAKRDERRSSNRREGSASGIDDLEKVVSAQMTVNVDMPTQTMNAPMQRWNLISGNDGTTRWQTGLHPILLLARRTKLSTPSTSFHDLVPPSGRKSIEEEVPAVNAGARRHGAGVATGRRKGLSVTQ</sequence>
<feature type="region of interest" description="Disordered" evidence="1">
    <location>
        <begin position="68"/>
        <end position="103"/>
    </location>
</feature>
<dbReference type="EnsemblPlants" id="ONIVA09G06090.1">
    <property type="protein sequence ID" value="ONIVA09G06090.1"/>
    <property type="gene ID" value="ONIVA09G06090"/>
</dbReference>
<feature type="region of interest" description="Disordered" evidence="1">
    <location>
        <begin position="1"/>
        <end position="53"/>
    </location>
</feature>
<feature type="region of interest" description="Disordered" evidence="1">
    <location>
        <begin position="181"/>
        <end position="205"/>
    </location>
</feature>
<reference evidence="2" key="2">
    <citation type="submission" date="2018-04" db="EMBL/GenBank/DDBJ databases">
        <title>OnivRS2 (Oryza nivara Reference Sequence Version 2).</title>
        <authorList>
            <person name="Zhang J."/>
            <person name="Kudrna D."/>
            <person name="Lee S."/>
            <person name="Talag J."/>
            <person name="Rajasekar S."/>
            <person name="Welchert J."/>
            <person name="Hsing Y.-I."/>
            <person name="Wing R.A."/>
        </authorList>
    </citation>
    <scope>NUCLEOTIDE SEQUENCE [LARGE SCALE GENOMIC DNA]</scope>
    <source>
        <strain evidence="2">SL10</strain>
    </source>
</reference>
<dbReference type="Proteomes" id="UP000006591">
    <property type="component" value="Chromosome 9"/>
</dbReference>
<accession>A0A0E0II41</accession>
<evidence type="ECO:0000313" key="3">
    <source>
        <dbReference type="Proteomes" id="UP000006591"/>
    </source>
</evidence>
<proteinExistence type="predicted"/>
<feature type="compositionally biased region" description="Basic residues" evidence="1">
    <location>
        <begin position="186"/>
        <end position="205"/>
    </location>
</feature>
<organism evidence="2">
    <name type="scientific">Oryza nivara</name>
    <name type="common">Indian wild rice</name>
    <name type="synonym">Oryza sativa f. spontanea</name>
    <dbReference type="NCBI Taxonomy" id="4536"/>
    <lineage>
        <taxon>Eukaryota</taxon>
        <taxon>Viridiplantae</taxon>
        <taxon>Streptophyta</taxon>
        <taxon>Embryophyta</taxon>
        <taxon>Tracheophyta</taxon>
        <taxon>Spermatophyta</taxon>
        <taxon>Magnoliopsida</taxon>
        <taxon>Liliopsida</taxon>
        <taxon>Poales</taxon>
        <taxon>Poaceae</taxon>
        <taxon>BOP clade</taxon>
        <taxon>Oryzoideae</taxon>
        <taxon>Oryzeae</taxon>
        <taxon>Oryzinae</taxon>
        <taxon>Oryza</taxon>
    </lineage>
</organism>
<reference evidence="2" key="1">
    <citation type="submission" date="2015-04" db="UniProtKB">
        <authorList>
            <consortium name="EnsemblPlants"/>
        </authorList>
    </citation>
    <scope>IDENTIFICATION</scope>
    <source>
        <strain evidence="2">SL10</strain>
    </source>
</reference>
<keyword evidence="3" id="KW-1185">Reference proteome</keyword>
<evidence type="ECO:0000256" key="1">
    <source>
        <dbReference type="SAM" id="MobiDB-lite"/>
    </source>
</evidence>
<dbReference type="Gramene" id="ONIVA09G06090.1">
    <property type="protein sequence ID" value="ONIVA09G06090.1"/>
    <property type="gene ID" value="ONIVA09G06090"/>
</dbReference>
<name>A0A0E0II41_ORYNI</name>
<dbReference type="AlphaFoldDB" id="A0A0E0II41"/>